<evidence type="ECO:0000256" key="1">
    <source>
        <dbReference type="ARBA" id="ARBA00001946"/>
    </source>
</evidence>
<feature type="transmembrane region" description="Helical" evidence="12">
    <location>
        <begin position="241"/>
        <end position="263"/>
    </location>
</feature>
<dbReference type="PANTHER" id="PTHR43767:SF8">
    <property type="entry name" value="LONG-CHAIN-FATTY-ACID--COA LIGASE"/>
    <property type="match status" value="1"/>
</dbReference>
<dbReference type="EC" id="6.2.1.3" evidence="9"/>
<evidence type="ECO:0000259" key="14">
    <source>
        <dbReference type="Pfam" id="PF13193"/>
    </source>
</evidence>
<dbReference type="GO" id="GO:0016020">
    <property type="term" value="C:membrane"/>
    <property type="evidence" value="ECO:0007669"/>
    <property type="project" value="UniProtKB-SubCell"/>
</dbReference>
<keyword evidence="16" id="KW-1185">Reference proteome</keyword>
<dbReference type="InterPro" id="IPR025110">
    <property type="entry name" value="AMP-bd_C"/>
</dbReference>
<keyword evidence="12" id="KW-1133">Transmembrane helix</keyword>
<dbReference type="EMBL" id="PKLZ01000013">
    <property type="protein sequence ID" value="PLW81402.1"/>
    <property type="molecule type" value="Genomic_DNA"/>
</dbReference>
<evidence type="ECO:0000256" key="10">
    <source>
        <dbReference type="ARBA" id="ARBA00039545"/>
    </source>
</evidence>
<dbReference type="FunFam" id="3.30.300.30:FF:000006">
    <property type="entry name" value="Long-chain-fatty-acid--CoA ligase FadD"/>
    <property type="match status" value="1"/>
</dbReference>
<keyword evidence="4 15" id="KW-0436">Ligase</keyword>
<protein>
    <recommendedName>
        <fullName evidence="10">Long-chain-fatty-acid--CoA ligase</fullName>
        <ecNumber evidence="9">6.2.1.3</ecNumber>
    </recommendedName>
    <alternativeName>
        <fullName evidence="11">Long-chain acyl-CoA synthetase</fullName>
    </alternativeName>
</protein>
<dbReference type="InterPro" id="IPR000873">
    <property type="entry name" value="AMP-dep_synth/lig_dom"/>
</dbReference>
<proteinExistence type="predicted"/>
<evidence type="ECO:0000256" key="3">
    <source>
        <dbReference type="ARBA" id="ARBA00005005"/>
    </source>
</evidence>
<dbReference type="AlphaFoldDB" id="A0A2N5XZ43"/>
<comment type="cofactor">
    <cofactor evidence="1">
        <name>Mg(2+)</name>
        <dbReference type="ChEBI" id="CHEBI:18420"/>
    </cofactor>
</comment>
<dbReference type="Proteomes" id="UP000234845">
    <property type="component" value="Unassembled WGS sequence"/>
</dbReference>
<dbReference type="SUPFAM" id="SSF56801">
    <property type="entry name" value="Acetyl-CoA synthetase-like"/>
    <property type="match status" value="1"/>
</dbReference>
<evidence type="ECO:0000256" key="2">
    <source>
        <dbReference type="ARBA" id="ARBA00004170"/>
    </source>
</evidence>
<organism evidence="15 16">
    <name type="scientific">Kineobactrum sediminis</name>
    <dbReference type="NCBI Taxonomy" id="1905677"/>
    <lineage>
        <taxon>Bacteria</taxon>
        <taxon>Pseudomonadati</taxon>
        <taxon>Pseudomonadota</taxon>
        <taxon>Gammaproteobacteria</taxon>
        <taxon>Cellvibrionales</taxon>
        <taxon>Halieaceae</taxon>
        <taxon>Kineobactrum</taxon>
    </lineage>
</organism>
<accession>A0A2N5XZ43</accession>
<evidence type="ECO:0000256" key="7">
    <source>
        <dbReference type="ARBA" id="ARBA00022842"/>
    </source>
</evidence>
<evidence type="ECO:0000259" key="13">
    <source>
        <dbReference type="Pfam" id="PF00501"/>
    </source>
</evidence>
<dbReference type="GO" id="GO:0004467">
    <property type="term" value="F:long-chain fatty acid-CoA ligase activity"/>
    <property type="evidence" value="ECO:0007669"/>
    <property type="project" value="UniProtKB-EC"/>
</dbReference>
<dbReference type="InterPro" id="IPR020845">
    <property type="entry name" value="AMP-binding_CS"/>
</dbReference>
<dbReference type="OrthoDB" id="9803968at2"/>
<evidence type="ECO:0000256" key="11">
    <source>
        <dbReference type="ARBA" id="ARBA00042773"/>
    </source>
</evidence>
<evidence type="ECO:0000313" key="16">
    <source>
        <dbReference type="Proteomes" id="UP000234845"/>
    </source>
</evidence>
<dbReference type="Gene3D" id="2.30.38.10">
    <property type="entry name" value="Luciferase, Domain 3"/>
    <property type="match status" value="1"/>
</dbReference>
<dbReference type="PROSITE" id="PS00455">
    <property type="entry name" value="AMP_BINDING"/>
    <property type="match status" value="1"/>
</dbReference>
<evidence type="ECO:0000256" key="9">
    <source>
        <dbReference type="ARBA" id="ARBA00026121"/>
    </source>
</evidence>
<evidence type="ECO:0000256" key="8">
    <source>
        <dbReference type="ARBA" id="ARBA00023136"/>
    </source>
</evidence>
<dbReference type="Gene3D" id="3.30.300.30">
    <property type="match status" value="1"/>
</dbReference>
<evidence type="ECO:0000256" key="4">
    <source>
        <dbReference type="ARBA" id="ARBA00022598"/>
    </source>
</evidence>
<gene>
    <name evidence="15" type="ORF">CWI75_15330</name>
</gene>
<keyword evidence="7" id="KW-0460">Magnesium</keyword>
<dbReference type="Pfam" id="PF13193">
    <property type="entry name" value="AMP-binding_C"/>
    <property type="match status" value="1"/>
</dbReference>
<dbReference type="InterPro" id="IPR045851">
    <property type="entry name" value="AMP-bd_C_sf"/>
</dbReference>
<keyword evidence="6" id="KW-0067">ATP-binding</keyword>
<evidence type="ECO:0000313" key="15">
    <source>
        <dbReference type="EMBL" id="PLW81402.1"/>
    </source>
</evidence>
<evidence type="ECO:0000256" key="6">
    <source>
        <dbReference type="ARBA" id="ARBA00022840"/>
    </source>
</evidence>
<feature type="domain" description="AMP-binding enzyme C-terminal" evidence="14">
    <location>
        <begin position="450"/>
        <end position="524"/>
    </location>
</feature>
<keyword evidence="8 12" id="KW-0472">Membrane</keyword>
<comment type="pathway">
    <text evidence="3">Lipid metabolism; fatty acid beta-oxidation.</text>
</comment>
<evidence type="ECO:0000256" key="12">
    <source>
        <dbReference type="SAM" id="Phobius"/>
    </source>
</evidence>
<keyword evidence="5" id="KW-0547">Nucleotide-binding</keyword>
<dbReference type="CDD" id="cd05936">
    <property type="entry name" value="FC-FACS_FadD_like"/>
    <property type="match status" value="1"/>
</dbReference>
<feature type="domain" description="AMP-dependent synthetase/ligase" evidence="13">
    <location>
        <begin position="29"/>
        <end position="399"/>
    </location>
</feature>
<dbReference type="Gene3D" id="3.40.50.980">
    <property type="match status" value="2"/>
</dbReference>
<comment type="caution">
    <text evidence="15">The sequence shown here is derived from an EMBL/GenBank/DDBJ whole genome shotgun (WGS) entry which is preliminary data.</text>
</comment>
<reference evidence="16" key="1">
    <citation type="submission" date="2017-11" db="EMBL/GenBank/DDBJ databases">
        <title>The draft genome sequence of Chromatocurvus sp. F02.</title>
        <authorList>
            <person name="Du Z.-J."/>
            <person name="Chang Y.-Q."/>
        </authorList>
    </citation>
    <scope>NUCLEOTIDE SEQUENCE [LARGE SCALE GENOMIC DNA]</scope>
    <source>
        <strain evidence="16">F02</strain>
    </source>
</reference>
<dbReference type="Pfam" id="PF00501">
    <property type="entry name" value="AMP-binding"/>
    <property type="match status" value="1"/>
</dbReference>
<sequence length="537" mass="59304">MSDNFDRQQTREPDAPDSSRLIALYESSCRHNASLPVYSCLGQIMTFAELDRLSRDFAAFLVTRLNLQKGDRIAVQLPNLIQYPVVAWAALRAGLIIVNTNPMYTARELLQQLTDSGARVLVMLARNQSVMETIISQCAVEHVITTHQEDMITPQPRINCELVNTTALPEALRQGAALPFSTASLLMEDLALLQYTGGTTGASKGSMLTHGNLFASMCQFNTAYPPSEERQDVVLNPMPIYHIYGFVTSVVMATAMGTLSVLIPDPRDIDRFIQIMCERPFTAIAGINTIYAGLMMHPDFDRINFDNLRYAIAGGAALMTSVAEEWYQRTGCHIYEGYALSETTSAACINTIGARQTGTVGKPVINTELKCVDLDGHDVKPEGEGELLIRGPQVMQGYWRAPQNSTPAIDEEGWFHTGDIAVLQADGFVRIVDRLKDMILVSGFNVYPNEIEEVVSRHPDVIECAVVGIPDEKTGEAVKLFVTTTSNVFSEDEIRAFCRESLTAYKVPKHVVVVEDLPKSTVGKILRRSLRTENTSA</sequence>
<dbReference type="GO" id="GO:0005524">
    <property type="term" value="F:ATP binding"/>
    <property type="evidence" value="ECO:0007669"/>
    <property type="project" value="UniProtKB-KW"/>
</dbReference>
<dbReference type="PANTHER" id="PTHR43767">
    <property type="entry name" value="LONG-CHAIN-FATTY-ACID--COA LIGASE"/>
    <property type="match status" value="1"/>
</dbReference>
<keyword evidence="12" id="KW-0812">Transmembrane</keyword>
<comment type="subcellular location">
    <subcellularLocation>
        <location evidence="2">Membrane</location>
        <topology evidence="2">Peripheral membrane protein</topology>
    </subcellularLocation>
</comment>
<name>A0A2N5XZ43_9GAMM</name>
<dbReference type="InterPro" id="IPR050237">
    <property type="entry name" value="ATP-dep_AMP-bd_enzyme"/>
</dbReference>
<evidence type="ECO:0000256" key="5">
    <source>
        <dbReference type="ARBA" id="ARBA00022741"/>
    </source>
</evidence>
<dbReference type="RefSeq" id="WP_101522408.1">
    <property type="nucleotide sequence ID" value="NZ_PKLZ01000013.1"/>
</dbReference>